<dbReference type="Proteomes" id="UP001054889">
    <property type="component" value="Unassembled WGS sequence"/>
</dbReference>
<reference evidence="8" key="2">
    <citation type="submission" date="2021-12" db="EMBL/GenBank/DDBJ databases">
        <title>Resequencing data analysis of finger millet.</title>
        <authorList>
            <person name="Hatakeyama M."/>
            <person name="Aluri S."/>
            <person name="Balachadran M.T."/>
            <person name="Sivarajan S.R."/>
            <person name="Poveda L."/>
            <person name="Shimizu-Inatsugi R."/>
            <person name="Schlapbach R."/>
            <person name="Sreeman S.M."/>
            <person name="Shimizu K.K."/>
        </authorList>
    </citation>
    <scope>NUCLEOTIDE SEQUENCE</scope>
</reference>
<accession>A0AAV5DEX0</accession>
<dbReference type="GO" id="GO:0004674">
    <property type="term" value="F:protein serine/threonine kinase activity"/>
    <property type="evidence" value="ECO:0007669"/>
    <property type="project" value="UniProtKB-EC"/>
</dbReference>
<evidence type="ECO:0000256" key="7">
    <source>
        <dbReference type="SAM" id="SignalP"/>
    </source>
</evidence>
<dbReference type="EMBL" id="BQKI01000015">
    <property type="protein sequence ID" value="GJN08485.1"/>
    <property type="molecule type" value="Genomic_DNA"/>
</dbReference>
<dbReference type="PANTHER" id="PTHR36481:SF2">
    <property type="entry name" value="EXPRESSED PROTEIN"/>
    <property type="match status" value="1"/>
</dbReference>
<name>A0AAV5DEX0_ELECO</name>
<feature type="transmembrane region" description="Helical" evidence="6">
    <location>
        <begin position="306"/>
        <end position="326"/>
    </location>
</feature>
<keyword evidence="6" id="KW-0812">Transmembrane</keyword>
<keyword evidence="9" id="KW-1185">Reference proteome</keyword>
<keyword evidence="3" id="KW-0675">Receptor</keyword>
<dbReference type="AlphaFoldDB" id="A0AAV5DEX0"/>
<evidence type="ECO:0000256" key="6">
    <source>
        <dbReference type="SAM" id="Phobius"/>
    </source>
</evidence>
<feature type="signal peptide" evidence="7">
    <location>
        <begin position="1"/>
        <end position="23"/>
    </location>
</feature>
<evidence type="ECO:0000256" key="1">
    <source>
        <dbReference type="ARBA" id="ARBA00004479"/>
    </source>
</evidence>
<evidence type="ECO:0000256" key="3">
    <source>
        <dbReference type="ARBA" id="ARBA00023170"/>
    </source>
</evidence>
<keyword evidence="7" id="KW-0732">Signal</keyword>
<organism evidence="8 9">
    <name type="scientific">Eleusine coracana subsp. coracana</name>
    <dbReference type="NCBI Taxonomy" id="191504"/>
    <lineage>
        <taxon>Eukaryota</taxon>
        <taxon>Viridiplantae</taxon>
        <taxon>Streptophyta</taxon>
        <taxon>Embryophyta</taxon>
        <taxon>Tracheophyta</taxon>
        <taxon>Spermatophyta</taxon>
        <taxon>Magnoliopsida</taxon>
        <taxon>Liliopsida</taxon>
        <taxon>Poales</taxon>
        <taxon>Poaceae</taxon>
        <taxon>PACMAD clade</taxon>
        <taxon>Chloridoideae</taxon>
        <taxon>Cynodonteae</taxon>
        <taxon>Eleusininae</taxon>
        <taxon>Eleusine</taxon>
    </lineage>
</organism>
<dbReference type="SUPFAM" id="SSF51110">
    <property type="entry name" value="alpha-D-mannose-specific plant lectins"/>
    <property type="match status" value="1"/>
</dbReference>
<evidence type="ECO:0000256" key="2">
    <source>
        <dbReference type="ARBA" id="ARBA00012513"/>
    </source>
</evidence>
<dbReference type="InterPro" id="IPR036426">
    <property type="entry name" value="Bulb-type_lectin_dom_sf"/>
</dbReference>
<comment type="catalytic activity">
    <reaction evidence="4">
        <text>L-threonyl-[protein] + ATP = O-phospho-L-threonyl-[protein] + ADP + H(+)</text>
        <dbReference type="Rhea" id="RHEA:46608"/>
        <dbReference type="Rhea" id="RHEA-COMP:11060"/>
        <dbReference type="Rhea" id="RHEA-COMP:11605"/>
        <dbReference type="ChEBI" id="CHEBI:15378"/>
        <dbReference type="ChEBI" id="CHEBI:30013"/>
        <dbReference type="ChEBI" id="CHEBI:30616"/>
        <dbReference type="ChEBI" id="CHEBI:61977"/>
        <dbReference type="ChEBI" id="CHEBI:456216"/>
        <dbReference type="EC" id="2.7.11.1"/>
    </reaction>
</comment>
<gene>
    <name evidence="8" type="primary">ga26411</name>
    <name evidence="8" type="ORF">PR202_ga26411</name>
</gene>
<dbReference type="EC" id="2.7.11.1" evidence="2"/>
<keyword evidence="6" id="KW-1133">Transmembrane helix</keyword>
<evidence type="ECO:0000313" key="9">
    <source>
        <dbReference type="Proteomes" id="UP001054889"/>
    </source>
</evidence>
<dbReference type="GO" id="GO:0016020">
    <property type="term" value="C:membrane"/>
    <property type="evidence" value="ECO:0007669"/>
    <property type="project" value="UniProtKB-SubCell"/>
</dbReference>
<evidence type="ECO:0000256" key="4">
    <source>
        <dbReference type="ARBA" id="ARBA00047899"/>
    </source>
</evidence>
<sequence>MQLISCVVACLFLLASSSQPAAATGVPAGTLQRVTKQHILASIPPHWDENPVLFLTSPSGKYAAYFVRTQTTPGAGGLGADFCFVQVLDTSAPGEEGRSVWESDCMAVSTVNTCALVFSWEGLEVFDGSNSVWHTQNAESDSGNFLETLQLVDQGDMRILDKGGELAWKASDQPRAAQHCGMPGSPGLNSPLPTFAEPVGTTEDLPFGAEGGAGVRVGGVGIGVGGGVAPQPELPVAPSPVDADQYGGAVVPQPDLPLAPFPAQGAGQFAAVGQGQVVENVGHTFGFGNQPLVDNSPYDSGAMKNGFSVVGFALALGLSVAAAMGLGL</sequence>
<dbReference type="PANTHER" id="PTHR36481">
    <property type="entry name" value="EXPRESSED PROTEIN"/>
    <property type="match status" value="1"/>
</dbReference>
<comment type="subcellular location">
    <subcellularLocation>
        <location evidence="1">Membrane</location>
        <topology evidence="1">Single-pass type I membrane protein</topology>
    </subcellularLocation>
</comment>
<comment type="caution">
    <text evidence="8">The sequence shown here is derived from an EMBL/GenBank/DDBJ whole genome shotgun (WGS) entry which is preliminary data.</text>
</comment>
<proteinExistence type="predicted"/>
<keyword evidence="6" id="KW-0472">Membrane</keyword>
<evidence type="ECO:0000313" key="8">
    <source>
        <dbReference type="EMBL" id="GJN08485.1"/>
    </source>
</evidence>
<evidence type="ECO:0000256" key="5">
    <source>
        <dbReference type="ARBA" id="ARBA00048679"/>
    </source>
</evidence>
<protein>
    <recommendedName>
        <fullName evidence="2">non-specific serine/threonine protein kinase</fullName>
        <ecNumber evidence="2">2.7.11.1</ecNumber>
    </recommendedName>
</protein>
<comment type="catalytic activity">
    <reaction evidence="5">
        <text>L-seryl-[protein] + ATP = O-phospho-L-seryl-[protein] + ADP + H(+)</text>
        <dbReference type="Rhea" id="RHEA:17989"/>
        <dbReference type="Rhea" id="RHEA-COMP:9863"/>
        <dbReference type="Rhea" id="RHEA-COMP:11604"/>
        <dbReference type="ChEBI" id="CHEBI:15378"/>
        <dbReference type="ChEBI" id="CHEBI:29999"/>
        <dbReference type="ChEBI" id="CHEBI:30616"/>
        <dbReference type="ChEBI" id="CHEBI:83421"/>
        <dbReference type="ChEBI" id="CHEBI:456216"/>
        <dbReference type="EC" id="2.7.11.1"/>
    </reaction>
</comment>
<feature type="chain" id="PRO_5043585202" description="non-specific serine/threonine protein kinase" evidence="7">
    <location>
        <begin position="24"/>
        <end position="328"/>
    </location>
</feature>
<reference evidence="8" key="1">
    <citation type="journal article" date="2018" name="DNA Res.">
        <title>Multiple hybrid de novo genome assembly of finger millet, an orphan allotetraploid crop.</title>
        <authorList>
            <person name="Hatakeyama M."/>
            <person name="Aluri S."/>
            <person name="Balachadran M.T."/>
            <person name="Sivarajan S.R."/>
            <person name="Patrignani A."/>
            <person name="Gruter S."/>
            <person name="Poveda L."/>
            <person name="Shimizu-Inatsugi R."/>
            <person name="Baeten J."/>
            <person name="Francoijs K.J."/>
            <person name="Nataraja K.N."/>
            <person name="Reddy Y.A.N."/>
            <person name="Phadnis S."/>
            <person name="Ravikumar R.L."/>
            <person name="Schlapbach R."/>
            <person name="Sreeman S.M."/>
            <person name="Shimizu K.K."/>
        </authorList>
    </citation>
    <scope>NUCLEOTIDE SEQUENCE</scope>
</reference>